<sequence length="271" mass="30822">MITATERPFFDKKKDILIAQFDSKPDPDDIHAQAALGSLLAHKDFKGVHYYAVAGAIGGQNGKFIASDRLFKMAFGRKWTNAHTDWNGSVKRITKKVVAVLKKGGKVWVQEAGQSNITADWVAEVLKTVSKDVVKSNVIVVQHSSWNEKKTAALDLQYVKSKTTYFELDDGNHPKDGKKGDRGPYSTPEYRGKDIKWISLAKNSKNRKARKLWTEADAVITKMFPNKFPHKWSYIHYDGVDYSDCVENWWIFNIGEAADSNSKFWERYVLN</sequence>
<evidence type="ECO:0000313" key="1">
    <source>
        <dbReference type="EMBL" id="PQJ72261.1"/>
    </source>
</evidence>
<keyword evidence="2" id="KW-1185">Reference proteome</keyword>
<dbReference type="EMBL" id="MSCK01000001">
    <property type="protein sequence ID" value="PQJ72261.1"/>
    <property type="molecule type" value="Genomic_DNA"/>
</dbReference>
<organism evidence="1 2">
    <name type="scientific">Polaribacter butkevichii</name>
    <dbReference type="NCBI Taxonomy" id="218490"/>
    <lineage>
        <taxon>Bacteria</taxon>
        <taxon>Pseudomonadati</taxon>
        <taxon>Bacteroidota</taxon>
        <taxon>Flavobacteriia</taxon>
        <taxon>Flavobacteriales</taxon>
        <taxon>Flavobacteriaceae</taxon>
    </lineage>
</organism>
<name>A0A2P6CBG8_9FLAO</name>
<accession>A0A2P6CBG8</accession>
<dbReference type="Proteomes" id="UP000247345">
    <property type="component" value="Unassembled WGS sequence"/>
</dbReference>
<protein>
    <submittedName>
        <fullName evidence="1">Uncharacterized protein</fullName>
    </submittedName>
</protein>
<gene>
    <name evidence="1" type="ORF">BTO14_02900</name>
</gene>
<comment type="caution">
    <text evidence="1">The sequence shown here is derived from an EMBL/GenBank/DDBJ whole genome shotgun (WGS) entry which is preliminary data.</text>
</comment>
<reference evidence="1 2" key="1">
    <citation type="submission" date="2016-12" db="EMBL/GenBank/DDBJ databases">
        <title>Trade-off between light-utilization and light-protection in marine flavobacteria.</title>
        <authorList>
            <person name="Kumagai Y."/>
            <person name="Yoshizawa S."/>
            <person name="Kogure K."/>
            <person name="Iwasaki W."/>
        </authorList>
    </citation>
    <scope>NUCLEOTIDE SEQUENCE [LARGE SCALE GENOMIC DNA]</scope>
    <source>
        <strain evidence="1 2">KCTC 12100</strain>
    </source>
</reference>
<dbReference type="AlphaFoldDB" id="A0A2P6CBG8"/>
<evidence type="ECO:0000313" key="2">
    <source>
        <dbReference type="Proteomes" id="UP000247345"/>
    </source>
</evidence>
<proteinExistence type="predicted"/>